<feature type="compositionally biased region" description="Polar residues" evidence="4">
    <location>
        <begin position="302"/>
        <end position="325"/>
    </location>
</feature>
<feature type="region of interest" description="Disordered" evidence="4">
    <location>
        <begin position="226"/>
        <end position="245"/>
    </location>
</feature>
<comment type="similarity">
    <text evidence="2">Belongs to the IQD family.</text>
</comment>
<evidence type="ECO:0000256" key="1">
    <source>
        <dbReference type="ARBA" id="ARBA00022860"/>
    </source>
</evidence>
<accession>A0A2P5FEF7</accession>
<feature type="compositionally biased region" description="Polar residues" evidence="4">
    <location>
        <begin position="411"/>
        <end position="424"/>
    </location>
</feature>
<proteinExistence type="inferred from homology"/>
<sequence length="445" mass="50270">MGASGKWLKSLITLKKSPSEDPEKMIGEKSKKKWKLWRSSSEGFGSSAKTGMKRANVTASEASLASLVSDDAFAVAMAALVRAQPKDFMVVKQEWAAIRIQSVFRGFLARRALRALRAVVRIQAIFRGRQVRKQAAVTLRCMQALVRVQARVRARCARMSPEGQTVQKLLDEHRYETDPIKQAEQRWCDSPGTVSEVRAKLHMRQRGVIKRERAIAYSLSQQRLRSNASPYTRTKKPSKSAEHEKLGKNNLDWSWLDRWMAAKPWENRLMEEITPEMTPFSRKSEDCSYSSSGQDSVEVRRNNLTTRISARPPSENQLTRSSSAPSSESLYDETSTSTSSTSASPTLVFSNSVKVEKIEQISMHKPSYMNLTKSTKAKQRACKVSSSPNMQRYMTEELQFHNMLMAFSTGDARSSAGSNPSGNLSKDLYPPMSRYRYDGVRSRRQ</sequence>
<feature type="compositionally biased region" description="Basic and acidic residues" evidence="4">
    <location>
        <begin position="435"/>
        <end position="445"/>
    </location>
</feature>
<feature type="region of interest" description="Disordered" evidence="4">
    <location>
        <begin position="276"/>
        <end position="345"/>
    </location>
</feature>
<dbReference type="AlphaFoldDB" id="A0A2P5FEF7"/>
<comment type="caution">
    <text evidence="5">The sequence shown here is derived from an EMBL/GenBank/DDBJ whole genome shotgun (WGS) entry which is preliminary data.</text>
</comment>
<evidence type="ECO:0000256" key="2">
    <source>
        <dbReference type="ARBA" id="ARBA00024341"/>
    </source>
</evidence>
<feature type="region of interest" description="Disordered" evidence="4">
    <location>
        <begin position="410"/>
        <end position="445"/>
    </location>
</feature>
<dbReference type="InterPro" id="IPR027417">
    <property type="entry name" value="P-loop_NTPase"/>
</dbReference>
<evidence type="ECO:0000256" key="4">
    <source>
        <dbReference type="SAM" id="MobiDB-lite"/>
    </source>
</evidence>
<dbReference type="STRING" id="63057.A0A2P5FEF7"/>
<keyword evidence="1" id="KW-0112">Calmodulin-binding</keyword>
<dbReference type="InParanoid" id="A0A2P5FEF7"/>
<organism evidence="5 6">
    <name type="scientific">Trema orientale</name>
    <name type="common">Charcoal tree</name>
    <name type="synonym">Celtis orientalis</name>
    <dbReference type="NCBI Taxonomy" id="63057"/>
    <lineage>
        <taxon>Eukaryota</taxon>
        <taxon>Viridiplantae</taxon>
        <taxon>Streptophyta</taxon>
        <taxon>Embryophyta</taxon>
        <taxon>Tracheophyta</taxon>
        <taxon>Spermatophyta</taxon>
        <taxon>Magnoliopsida</taxon>
        <taxon>eudicotyledons</taxon>
        <taxon>Gunneridae</taxon>
        <taxon>Pentapetalae</taxon>
        <taxon>rosids</taxon>
        <taxon>fabids</taxon>
        <taxon>Rosales</taxon>
        <taxon>Cannabaceae</taxon>
        <taxon>Trema</taxon>
    </lineage>
</organism>
<dbReference type="Gene3D" id="1.20.5.190">
    <property type="match status" value="1"/>
</dbReference>
<evidence type="ECO:0000313" key="6">
    <source>
        <dbReference type="Proteomes" id="UP000237000"/>
    </source>
</evidence>
<dbReference type="FunCoup" id="A0A2P5FEF7">
    <property type="interactions" value="93"/>
</dbReference>
<dbReference type="OrthoDB" id="671489at2759"/>
<protein>
    <submittedName>
        <fullName evidence="5">IQ motif, EF-hand binding site</fullName>
    </submittedName>
</protein>
<name>A0A2P5FEF7_TREOI</name>
<dbReference type="GO" id="GO:0005516">
    <property type="term" value="F:calmodulin binding"/>
    <property type="evidence" value="ECO:0007669"/>
    <property type="project" value="UniProtKB-KW"/>
</dbReference>
<dbReference type="InterPro" id="IPR000048">
    <property type="entry name" value="IQ_motif_EF-hand-BS"/>
</dbReference>
<dbReference type="SUPFAM" id="SSF52540">
    <property type="entry name" value="P-loop containing nucleoside triphosphate hydrolases"/>
    <property type="match status" value="1"/>
</dbReference>
<evidence type="ECO:0000313" key="5">
    <source>
        <dbReference type="EMBL" id="PON96178.1"/>
    </source>
</evidence>
<keyword evidence="6" id="KW-1185">Reference proteome</keyword>
<feature type="compositionally biased region" description="Low complexity" evidence="4">
    <location>
        <begin position="326"/>
        <end position="345"/>
    </location>
</feature>
<dbReference type="PROSITE" id="PS50096">
    <property type="entry name" value="IQ"/>
    <property type="match status" value="2"/>
</dbReference>
<dbReference type="PANTHER" id="PTHR32295">
    <property type="entry name" value="IQ-DOMAIN 5-RELATED"/>
    <property type="match status" value="1"/>
</dbReference>
<evidence type="ECO:0000256" key="3">
    <source>
        <dbReference type="ARBA" id="ARBA00045534"/>
    </source>
</evidence>
<dbReference type="PANTHER" id="PTHR32295:SF126">
    <property type="entry name" value="PROTEIN IQ-DOMAIN 8"/>
    <property type="match status" value="1"/>
</dbReference>
<dbReference type="SMART" id="SM00015">
    <property type="entry name" value="IQ"/>
    <property type="match status" value="2"/>
</dbReference>
<comment type="function">
    <text evidence="3">May be involved in cooperative interactions with calmodulins or calmodulin-like proteins. Recruits calmodulin proteins to microtubules, thus being a potential scaffold in cellular signaling and trafficking. May associate with nucleic acids and regulate gene expression at the transcriptional or post-transcriptional level.</text>
</comment>
<dbReference type="EMBL" id="JXTC01000040">
    <property type="protein sequence ID" value="PON96178.1"/>
    <property type="molecule type" value="Genomic_DNA"/>
</dbReference>
<dbReference type="Pfam" id="PF00612">
    <property type="entry name" value="IQ"/>
    <property type="match status" value="2"/>
</dbReference>
<gene>
    <name evidence="5" type="ORF">TorRG33x02_081080</name>
</gene>
<reference evidence="6" key="1">
    <citation type="submission" date="2016-06" db="EMBL/GenBank/DDBJ databases">
        <title>Parallel loss of symbiosis genes in relatives of nitrogen-fixing non-legume Parasponia.</title>
        <authorList>
            <person name="Van Velzen R."/>
            <person name="Holmer R."/>
            <person name="Bu F."/>
            <person name="Rutten L."/>
            <person name="Van Zeijl A."/>
            <person name="Liu W."/>
            <person name="Santuari L."/>
            <person name="Cao Q."/>
            <person name="Sharma T."/>
            <person name="Shen D."/>
            <person name="Roswanjaya Y."/>
            <person name="Wardhani T."/>
            <person name="Kalhor M.S."/>
            <person name="Jansen J."/>
            <person name="Van den Hoogen J."/>
            <person name="Gungor B."/>
            <person name="Hartog M."/>
            <person name="Hontelez J."/>
            <person name="Verver J."/>
            <person name="Yang W.-C."/>
            <person name="Schijlen E."/>
            <person name="Repin R."/>
            <person name="Schilthuizen M."/>
            <person name="Schranz E."/>
            <person name="Heidstra R."/>
            <person name="Miyata K."/>
            <person name="Fedorova E."/>
            <person name="Kohlen W."/>
            <person name="Bisseling T."/>
            <person name="Smit S."/>
            <person name="Geurts R."/>
        </authorList>
    </citation>
    <scope>NUCLEOTIDE SEQUENCE [LARGE SCALE GENOMIC DNA]</scope>
    <source>
        <strain evidence="6">cv. RG33-2</strain>
    </source>
</reference>
<dbReference type="Proteomes" id="UP000237000">
    <property type="component" value="Unassembled WGS sequence"/>
</dbReference>